<reference evidence="9" key="1">
    <citation type="submission" date="2019-03" db="EMBL/GenBank/DDBJ databases">
        <title>Weissella sp. 26KH-42 Genome sequencing.</title>
        <authorList>
            <person name="Heo J."/>
            <person name="Kim S.-J."/>
            <person name="Kim J.-S."/>
            <person name="Hong S.-B."/>
            <person name="Kwon S.-W."/>
        </authorList>
    </citation>
    <scope>NUCLEOTIDE SEQUENCE [LARGE SCALE GENOMIC DNA]</scope>
    <source>
        <strain evidence="9">26KH-42</strain>
    </source>
</reference>
<keyword evidence="3" id="KW-0010">Activator</keyword>
<sequence length="248" mass="28375">MLKIFLAEDTPELARVYAKHIQNQIFINDYQAELVMSTPASQPVIDYLHMTKVTGGLYFLDIELADPLMNGIDLAIKIREIDLDADIIFITSHDELAMTAINAKIAMLDYIIKTGGLEVTKQRISEDIELAIKHQVMRKQISGTSFVYTIGSKQFSTQQSDVYYLESAPGDHKLVLHRTNKVTELNGNLKEFELEYPFMIRIFRSILINRNNIDFFDAKQRTITMKNGAELPVSLHYVKAIKKVMDEK</sequence>
<dbReference type="Gene3D" id="3.40.50.2300">
    <property type="match status" value="1"/>
</dbReference>
<name>A0A4P6YR18_9LACO</name>
<dbReference type="RefSeq" id="WP_133362149.1">
    <property type="nucleotide sequence ID" value="NZ_CP037940.1"/>
</dbReference>
<dbReference type="Gene3D" id="2.40.50.1020">
    <property type="entry name" value="LytTr DNA-binding domain"/>
    <property type="match status" value="1"/>
</dbReference>
<dbReference type="InterPro" id="IPR046947">
    <property type="entry name" value="LytR-like"/>
</dbReference>
<evidence type="ECO:0000256" key="5">
    <source>
        <dbReference type="PROSITE-ProRule" id="PRU00169"/>
    </source>
</evidence>
<proteinExistence type="predicted"/>
<accession>A0A4P6YR18</accession>
<dbReference type="Pfam" id="PF00072">
    <property type="entry name" value="Response_reg"/>
    <property type="match status" value="1"/>
</dbReference>
<dbReference type="AlphaFoldDB" id="A0A4P6YR18"/>
<dbReference type="PANTHER" id="PTHR37299">
    <property type="entry name" value="TRANSCRIPTIONAL REGULATOR-RELATED"/>
    <property type="match status" value="1"/>
</dbReference>
<keyword evidence="2" id="KW-0902">Two-component regulatory system</keyword>
<evidence type="ECO:0000259" key="7">
    <source>
        <dbReference type="PROSITE" id="PS50930"/>
    </source>
</evidence>
<dbReference type="EMBL" id="CP037940">
    <property type="protein sequence ID" value="QBO35069.1"/>
    <property type="molecule type" value="Genomic_DNA"/>
</dbReference>
<feature type="domain" description="Response regulatory" evidence="6">
    <location>
        <begin position="3"/>
        <end position="128"/>
    </location>
</feature>
<evidence type="ECO:0000256" key="2">
    <source>
        <dbReference type="ARBA" id="ARBA00023012"/>
    </source>
</evidence>
<dbReference type="SUPFAM" id="SSF52172">
    <property type="entry name" value="CheY-like"/>
    <property type="match status" value="1"/>
</dbReference>
<dbReference type="Pfam" id="PF04397">
    <property type="entry name" value="LytTR"/>
    <property type="match status" value="1"/>
</dbReference>
<evidence type="ECO:0000256" key="3">
    <source>
        <dbReference type="ARBA" id="ARBA00023159"/>
    </source>
</evidence>
<dbReference type="Proteomes" id="UP000292886">
    <property type="component" value="Chromosome"/>
</dbReference>
<feature type="modified residue" description="4-aspartylphosphate" evidence="5">
    <location>
        <position position="61"/>
    </location>
</feature>
<keyword evidence="5" id="KW-0597">Phosphoprotein</keyword>
<feature type="domain" description="HTH LytTR-type" evidence="7">
    <location>
        <begin position="146"/>
        <end position="247"/>
    </location>
</feature>
<dbReference type="InterPro" id="IPR007492">
    <property type="entry name" value="LytTR_DNA-bd_dom"/>
</dbReference>
<evidence type="ECO:0000313" key="9">
    <source>
        <dbReference type="Proteomes" id="UP000292886"/>
    </source>
</evidence>
<dbReference type="KEGG" id="wei:EQG49_00680"/>
<dbReference type="PANTHER" id="PTHR37299:SF3">
    <property type="entry name" value="STAGE 0 SPORULATION PROTEIN A HOMOLOG"/>
    <property type="match status" value="1"/>
</dbReference>
<keyword evidence="1" id="KW-0963">Cytoplasm</keyword>
<keyword evidence="9" id="KW-1185">Reference proteome</keyword>
<dbReference type="SMART" id="SM00448">
    <property type="entry name" value="REC"/>
    <property type="match status" value="1"/>
</dbReference>
<dbReference type="GO" id="GO:0000156">
    <property type="term" value="F:phosphorelay response regulator activity"/>
    <property type="evidence" value="ECO:0007669"/>
    <property type="project" value="InterPro"/>
</dbReference>
<dbReference type="PROSITE" id="PS50110">
    <property type="entry name" value="RESPONSE_REGULATORY"/>
    <property type="match status" value="1"/>
</dbReference>
<protein>
    <submittedName>
        <fullName evidence="8">Response regulator transcription factor</fullName>
    </submittedName>
</protein>
<evidence type="ECO:0000256" key="1">
    <source>
        <dbReference type="ARBA" id="ARBA00022490"/>
    </source>
</evidence>
<dbReference type="InterPro" id="IPR011006">
    <property type="entry name" value="CheY-like_superfamily"/>
</dbReference>
<dbReference type="OrthoDB" id="9809318at2"/>
<dbReference type="SMART" id="SM00850">
    <property type="entry name" value="LytTR"/>
    <property type="match status" value="1"/>
</dbReference>
<evidence type="ECO:0000256" key="4">
    <source>
        <dbReference type="ARBA" id="ARBA00037164"/>
    </source>
</evidence>
<organism evidence="8 9">
    <name type="scientific">Periweissella cryptocerci</name>
    <dbReference type="NCBI Taxonomy" id="2506420"/>
    <lineage>
        <taxon>Bacteria</taxon>
        <taxon>Bacillati</taxon>
        <taxon>Bacillota</taxon>
        <taxon>Bacilli</taxon>
        <taxon>Lactobacillales</taxon>
        <taxon>Lactobacillaceae</taxon>
        <taxon>Periweissella</taxon>
    </lineage>
</organism>
<evidence type="ECO:0000259" key="6">
    <source>
        <dbReference type="PROSITE" id="PS50110"/>
    </source>
</evidence>
<comment type="function">
    <text evidence="4">Required for high-level post-exponential phase expression of a series of secreted proteins.</text>
</comment>
<gene>
    <name evidence="8" type="ORF">EQG49_00680</name>
</gene>
<dbReference type="PROSITE" id="PS50930">
    <property type="entry name" value="HTH_LYTTR"/>
    <property type="match status" value="1"/>
</dbReference>
<evidence type="ECO:0000313" key="8">
    <source>
        <dbReference type="EMBL" id="QBO35069.1"/>
    </source>
</evidence>
<dbReference type="GO" id="GO:0003677">
    <property type="term" value="F:DNA binding"/>
    <property type="evidence" value="ECO:0007669"/>
    <property type="project" value="InterPro"/>
</dbReference>
<dbReference type="InterPro" id="IPR001789">
    <property type="entry name" value="Sig_transdc_resp-reg_receiver"/>
</dbReference>